<accession>A0A4V3UQI3</accession>
<evidence type="ECO:0000256" key="1">
    <source>
        <dbReference type="SAM" id="Phobius"/>
    </source>
</evidence>
<evidence type="ECO:0008006" key="4">
    <source>
        <dbReference type="Google" id="ProtNLM"/>
    </source>
</evidence>
<feature type="transmembrane region" description="Helical" evidence="1">
    <location>
        <begin position="160"/>
        <end position="179"/>
    </location>
</feature>
<dbReference type="PANTHER" id="PTHR37992:SF1">
    <property type="entry name" value="DUF1774-DOMAIN-CONTAINING PROTEIN"/>
    <property type="match status" value="1"/>
</dbReference>
<dbReference type="InterPro" id="IPR013920">
    <property type="entry name" value="DUF1774_fun"/>
</dbReference>
<keyword evidence="1" id="KW-0812">Transmembrane</keyword>
<evidence type="ECO:0000313" key="3">
    <source>
        <dbReference type="Proteomes" id="UP000308092"/>
    </source>
</evidence>
<name>A0A4V3UQI3_9EURO</name>
<dbReference type="Proteomes" id="UP000308092">
    <property type="component" value="Unassembled WGS sequence"/>
</dbReference>
<feature type="transmembrane region" description="Helical" evidence="1">
    <location>
        <begin position="30"/>
        <end position="48"/>
    </location>
</feature>
<feature type="transmembrane region" description="Helical" evidence="1">
    <location>
        <begin position="68"/>
        <end position="90"/>
    </location>
</feature>
<dbReference type="AlphaFoldDB" id="A0A4V3UQI3"/>
<protein>
    <recommendedName>
        <fullName evidence="4">DUF1774-domain-containing protein</fullName>
    </recommendedName>
</protein>
<reference evidence="2 3" key="1">
    <citation type="submission" date="2019-03" db="EMBL/GenBank/DDBJ databases">
        <title>The genome sequence of a newly discovered highly antifungal drug resistant Aspergillus species, Aspergillus tanneri NIH 1004.</title>
        <authorList>
            <person name="Mounaud S."/>
            <person name="Singh I."/>
            <person name="Joardar V."/>
            <person name="Pakala S."/>
            <person name="Pakala S."/>
            <person name="Venepally P."/>
            <person name="Hoover J."/>
            <person name="Nierman W."/>
            <person name="Chung J."/>
            <person name="Losada L."/>
        </authorList>
    </citation>
    <scope>NUCLEOTIDE SEQUENCE [LARGE SCALE GENOMIC DNA]</scope>
    <source>
        <strain evidence="2 3">NIH1004</strain>
    </source>
</reference>
<feature type="transmembrane region" description="Helical" evidence="1">
    <location>
        <begin position="242"/>
        <end position="263"/>
    </location>
</feature>
<sequence>MASSNFWLFLDNPFARRDSYDRYSLSSYRLLVPLSWALVVVIGVYYTISAPNDIKHGHSIFTQADRHITPFSLNIIVTGIFWILLLLSQLSYVYHLFHRDEAIVTATANVGTHFILNNLLIFAWILLWTRNHFWGSEVILIVNFVNQLVAYWRHRTLPRIVHLATIAGPFAWTLVALFWNGAVAVKSNSQAARIAANVFIWVIYVIGTAHITVAQDDLLGYCLSFLSFGLALKQIAVKTIALQWIFAFVIFAVFLVNSLYVSITRRSGRDIFFRKRVLPEATDREREPLLSDQAQQPPTAS</sequence>
<feature type="transmembrane region" description="Helical" evidence="1">
    <location>
        <begin position="191"/>
        <end position="211"/>
    </location>
</feature>
<feature type="transmembrane region" description="Helical" evidence="1">
    <location>
        <begin position="133"/>
        <end position="153"/>
    </location>
</feature>
<organism evidence="2 3">
    <name type="scientific">Aspergillus tanneri</name>
    <dbReference type="NCBI Taxonomy" id="1220188"/>
    <lineage>
        <taxon>Eukaryota</taxon>
        <taxon>Fungi</taxon>
        <taxon>Dikarya</taxon>
        <taxon>Ascomycota</taxon>
        <taxon>Pezizomycotina</taxon>
        <taxon>Eurotiomycetes</taxon>
        <taxon>Eurotiomycetidae</taxon>
        <taxon>Eurotiales</taxon>
        <taxon>Aspergillaceae</taxon>
        <taxon>Aspergillus</taxon>
        <taxon>Aspergillus subgen. Circumdati</taxon>
    </lineage>
</organism>
<feature type="transmembrane region" description="Helical" evidence="1">
    <location>
        <begin position="102"/>
        <end position="127"/>
    </location>
</feature>
<gene>
    <name evidence="2" type="ORF">EYZ11_001318</name>
</gene>
<evidence type="ECO:0000313" key="2">
    <source>
        <dbReference type="EMBL" id="THC99230.1"/>
    </source>
</evidence>
<comment type="caution">
    <text evidence="2">The sequence shown here is derived from an EMBL/GenBank/DDBJ whole genome shotgun (WGS) entry which is preliminary data.</text>
</comment>
<keyword evidence="3" id="KW-1185">Reference proteome</keyword>
<dbReference type="EMBL" id="SOSA01000023">
    <property type="protein sequence ID" value="THC99230.1"/>
    <property type="molecule type" value="Genomic_DNA"/>
</dbReference>
<dbReference type="Pfam" id="PF08611">
    <property type="entry name" value="DUF1774"/>
    <property type="match status" value="1"/>
</dbReference>
<dbReference type="STRING" id="1220188.A0A4V3UQI3"/>
<keyword evidence="1" id="KW-1133">Transmembrane helix</keyword>
<keyword evidence="1" id="KW-0472">Membrane</keyword>
<dbReference type="PANTHER" id="PTHR37992">
    <property type="entry name" value="EXPRESSED PROTEIN"/>
    <property type="match status" value="1"/>
</dbReference>
<proteinExistence type="predicted"/>
<dbReference type="VEuPathDB" id="FungiDB:EYZ11_001318"/>